<dbReference type="EMBL" id="BDOQ01000003">
    <property type="protein sequence ID" value="GBG13542.1"/>
    <property type="molecule type" value="Genomic_DNA"/>
</dbReference>
<dbReference type="GO" id="GO:0017004">
    <property type="term" value="P:cytochrome complex assembly"/>
    <property type="evidence" value="ECO:0007669"/>
    <property type="project" value="UniProtKB-KW"/>
</dbReference>
<evidence type="ECO:0000256" key="5">
    <source>
        <dbReference type="ARBA" id="ARBA00023136"/>
    </source>
</evidence>
<feature type="transmembrane region" description="Helical" evidence="6">
    <location>
        <begin position="593"/>
        <end position="611"/>
    </location>
</feature>
<evidence type="ECO:0000256" key="3">
    <source>
        <dbReference type="ARBA" id="ARBA00022748"/>
    </source>
</evidence>
<feature type="transmembrane region" description="Helical" evidence="6">
    <location>
        <begin position="72"/>
        <end position="90"/>
    </location>
</feature>
<dbReference type="PANTHER" id="PTHR31566:SF0">
    <property type="entry name" value="CYTOCHROME C BIOGENESIS PROTEIN CCS1, CHLOROPLASTIC"/>
    <property type="match status" value="1"/>
</dbReference>
<evidence type="ECO:0000313" key="8">
    <source>
        <dbReference type="EMBL" id="GBG13542.1"/>
    </source>
</evidence>
<proteinExistence type="predicted"/>
<feature type="transmembrane region" description="Helical" evidence="6">
    <location>
        <begin position="21"/>
        <end position="39"/>
    </location>
</feature>
<dbReference type="PANTHER" id="PTHR31566">
    <property type="entry name" value="CYTOCHROME C BIOGENESIS PROTEIN CCS1, CHLOROPLASTIC"/>
    <property type="match status" value="1"/>
</dbReference>
<comment type="subcellular location">
    <subcellularLocation>
        <location evidence="1">Membrane</location>
        <topology evidence="1">Multi-pass membrane protein</topology>
    </subcellularLocation>
</comment>
<keyword evidence="4 6" id="KW-1133">Transmembrane helix</keyword>
<accession>A0A2R5F5B8</accession>
<organism evidence="8 9">
    <name type="scientific">Novimethylophilus kurashikiensis</name>
    <dbReference type="NCBI Taxonomy" id="1825523"/>
    <lineage>
        <taxon>Bacteria</taxon>
        <taxon>Pseudomonadati</taxon>
        <taxon>Pseudomonadota</taxon>
        <taxon>Betaproteobacteria</taxon>
        <taxon>Nitrosomonadales</taxon>
        <taxon>Methylophilaceae</taxon>
        <taxon>Novimethylophilus</taxon>
    </lineage>
</organism>
<comment type="caution">
    <text evidence="8">The sequence shown here is derived from an EMBL/GenBank/DDBJ whole genome shotgun (WGS) entry which is preliminary data.</text>
</comment>
<evidence type="ECO:0000313" key="9">
    <source>
        <dbReference type="Proteomes" id="UP000245081"/>
    </source>
</evidence>
<feature type="domain" description="ResB-like" evidence="7">
    <location>
        <begin position="19"/>
        <end position="645"/>
    </location>
</feature>
<evidence type="ECO:0000256" key="1">
    <source>
        <dbReference type="ARBA" id="ARBA00004141"/>
    </source>
</evidence>
<dbReference type="InterPro" id="IPR023494">
    <property type="entry name" value="Cyt_c_bgen_Ccs1/CcsB/ResB"/>
</dbReference>
<keyword evidence="9" id="KW-1185">Reference proteome</keyword>
<keyword evidence="3" id="KW-0201">Cytochrome c-type biogenesis</keyword>
<dbReference type="Proteomes" id="UP000245081">
    <property type="component" value="Unassembled WGS sequence"/>
</dbReference>
<evidence type="ECO:0000256" key="2">
    <source>
        <dbReference type="ARBA" id="ARBA00022692"/>
    </source>
</evidence>
<keyword evidence="2 6" id="KW-0812">Transmembrane</keyword>
<keyword evidence="5 6" id="KW-0472">Membrane</keyword>
<sequence length="657" mass="73747">MKNHTHSRLREIYDLLSSMRFAVSLLTVLGIASIIGTVLKQNEPYPNYIIQFGQFWFSAFEKLGLYDVYHSGWFIVILAFLVISTALCVYRNTPLMLREIRSWREHATEKSLRLFSHQAEYATTLTKEESLPKLQGFLTAHGFRFKTVDREAGDVLIAAKAGAYQRLGYILTHAAIIVICIGGLIDGNLPFKFQEIMGWKKIETRDLAADKVPAISRLPVNNLSFRGNITIPEGSQGDVVFLRMRDGYLVQELPFAIALKKFRIEHYPTGQPKSFESDVAILDPDRKEPFNATISVNHPLIYKGVAIYQSDFQDGGSSLSFDGWQLASAEARPFKVDGKVNGTVTLTTSGAPLTVELDDFRLFNVLNLSSDGKGKPHNVGPSVTFKVRDAQGQAHEYLNYMQPMQLDGRTYFVSGMRGSPSESFRYLRIPADEDVSIQGYMQWHALMSDPAKAPILAKRLADKVLQGEAGAEAMRPKFINSVQQLLGLFAKGGFNAVADFIEKSVPANEREKAAQTYIRILENVAFEAYGMSREADGKPAPKTDEATLAFIRDSLNSASDVFFYGSPFFLQLTSFEHRQASGFQLTRSPGKNLVYGGSILLVLGIFAMFYVRERRVWLLVKPGTQRVLFAMSSARKSRDFDAEFERFKGRLQQLMQQ</sequence>
<name>A0A2R5F5B8_9PROT</name>
<evidence type="ECO:0000256" key="6">
    <source>
        <dbReference type="SAM" id="Phobius"/>
    </source>
</evidence>
<dbReference type="AlphaFoldDB" id="A0A2R5F5B8"/>
<gene>
    <name evidence="8" type="primary">resB</name>
    <name evidence="8" type="ORF">NMK_1093</name>
</gene>
<reference evidence="8 9" key="1">
    <citation type="journal article" date="2018" name="Environ. Microbiol.">
        <title>Isolation and genomic characterization of Novimethylophilus kurashikiensis gen. nov. sp. nov., a new lanthanide-dependent methylotrophic species of Methylophilaceae.</title>
        <authorList>
            <person name="Lv H."/>
            <person name="Sahin N."/>
            <person name="Tani A."/>
        </authorList>
    </citation>
    <scope>NUCLEOTIDE SEQUENCE [LARGE SCALE GENOMIC DNA]</scope>
    <source>
        <strain evidence="8 9">La2-4</strain>
    </source>
</reference>
<dbReference type="InterPro" id="IPR007816">
    <property type="entry name" value="ResB-like_domain"/>
</dbReference>
<feature type="transmembrane region" description="Helical" evidence="6">
    <location>
        <begin position="167"/>
        <end position="185"/>
    </location>
</feature>
<evidence type="ECO:0000256" key="4">
    <source>
        <dbReference type="ARBA" id="ARBA00022989"/>
    </source>
</evidence>
<protein>
    <submittedName>
        <fullName evidence="8">Cytochrome c biogenesis protein</fullName>
    </submittedName>
</protein>
<dbReference type="GO" id="GO:0016020">
    <property type="term" value="C:membrane"/>
    <property type="evidence" value="ECO:0007669"/>
    <property type="project" value="UniProtKB-SubCell"/>
</dbReference>
<dbReference type="Pfam" id="PF05140">
    <property type="entry name" value="ResB"/>
    <property type="match status" value="1"/>
</dbReference>
<evidence type="ECO:0000259" key="7">
    <source>
        <dbReference type="Pfam" id="PF05140"/>
    </source>
</evidence>